<dbReference type="PANTHER" id="PTHR43747">
    <property type="entry name" value="FAD-BINDING PROTEIN"/>
    <property type="match status" value="1"/>
</dbReference>
<dbReference type="PANTHER" id="PTHR43747:SF4">
    <property type="entry name" value="FLAVIN-DEPENDENT TRYPTOPHAN HALOGENASE"/>
    <property type="match status" value="1"/>
</dbReference>
<dbReference type="RefSeq" id="WP_261520568.1">
    <property type="nucleotide sequence ID" value="NZ_JAODNW010000013.1"/>
</dbReference>
<evidence type="ECO:0000313" key="2">
    <source>
        <dbReference type="Proteomes" id="UP001589755"/>
    </source>
</evidence>
<dbReference type="EMBL" id="JBHLXD010000007">
    <property type="protein sequence ID" value="MFC0207897.1"/>
    <property type="molecule type" value="Genomic_DNA"/>
</dbReference>
<sequence>MRPVRKVLVVGGGTAGWLTATYLASQLAAARPGGIQVELVESPDISIVGVGEATFATIRQTLATIGLDEDQFIAGANATFKQGIRFDRWVRTPGGGERGHYFHPFALPSHSPGKPDLLPYWLLDHGPIGLSFAEAVTIQSQVVDAGRGPKRLSDAPWHAPLNHAYHLDAARFAALLAAHGCKRLGVVRHAATIERVELDETGAIACLHTREKGPLRADLYVDCSGFRSLLCGRALGVPWHSARDILFNDRAWAMQVPYERADAPIPPYTIATAHEAGWTWDIGLQDRRGVGYVFSSRHTSEERAEEVLRNHLGRVAEGLPARLIKFEAGYRREPWCRNCVAVGLAGGFVEPLESTGIALIELANYLLANLFPAVVEDFEPVARVFNRVVVARYETIFDFIKMHYCLTRRRDSQYWIDNADPESIPASLRDKLAMWRHRPPHSTDFIADFEMFLPSSWQYVLYGMEFRTDLSARRTLYDRVVEAQREFAEIQRIAHFAKGDLPDHRALVQAMAARAARG</sequence>
<protein>
    <submittedName>
        <fullName evidence="1">Tryptophan halogenase family protein</fullName>
        <ecNumber evidence="1">1.14.19.-</ecNumber>
    </submittedName>
</protein>
<accession>A0ABV6D5G6</accession>
<reference evidence="1 2" key="1">
    <citation type="submission" date="2024-09" db="EMBL/GenBank/DDBJ databases">
        <authorList>
            <person name="Sun Q."/>
            <person name="Mori K."/>
        </authorList>
    </citation>
    <scope>NUCLEOTIDE SEQUENCE [LARGE SCALE GENOMIC DNA]</scope>
    <source>
        <strain evidence="1 2">CCM 8543</strain>
    </source>
</reference>
<dbReference type="Proteomes" id="UP001589755">
    <property type="component" value="Unassembled WGS sequence"/>
</dbReference>
<dbReference type="Gene3D" id="3.50.50.60">
    <property type="entry name" value="FAD/NAD(P)-binding domain"/>
    <property type="match status" value="1"/>
</dbReference>
<dbReference type="GO" id="GO:0016491">
    <property type="term" value="F:oxidoreductase activity"/>
    <property type="evidence" value="ECO:0007669"/>
    <property type="project" value="UniProtKB-KW"/>
</dbReference>
<dbReference type="EC" id="1.14.19.-" evidence="1"/>
<dbReference type="SUPFAM" id="SSF51905">
    <property type="entry name" value="FAD/NAD(P)-binding domain"/>
    <property type="match status" value="1"/>
</dbReference>
<dbReference type="InterPro" id="IPR033856">
    <property type="entry name" value="Trp_halogen"/>
</dbReference>
<dbReference type="Pfam" id="PF04820">
    <property type="entry name" value="Trp_halogenase"/>
    <property type="match status" value="1"/>
</dbReference>
<dbReference type="InterPro" id="IPR050816">
    <property type="entry name" value="Flavin-dep_Halogenase_NPB"/>
</dbReference>
<evidence type="ECO:0000313" key="1">
    <source>
        <dbReference type="EMBL" id="MFC0207897.1"/>
    </source>
</evidence>
<comment type="caution">
    <text evidence="1">The sequence shown here is derived from an EMBL/GenBank/DDBJ whole genome shotgun (WGS) entry which is preliminary data.</text>
</comment>
<proteinExistence type="predicted"/>
<gene>
    <name evidence="1" type="ORF">ACFFJ2_05725</name>
</gene>
<name>A0ABV6D5G6_9HYPH</name>
<dbReference type="InterPro" id="IPR036188">
    <property type="entry name" value="FAD/NAD-bd_sf"/>
</dbReference>
<dbReference type="PIRSF" id="PIRSF011396">
    <property type="entry name" value="Trp_halogenase"/>
    <property type="match status" value="1"/>
</dbReference>
<keyword evidence="1" id="KW-0560">Oxidoreductase</keyword>
<keyword evidence="2" id="KW-1185">Reference proteome</keyword>
<organism evidence="1 2">
    <name type="scientific">Chelativorans intermedius</name>
    <dbReference type="NCBI Taxonomy" id="515947"/>
    <lineage>
        <taxon>Bacteria</taxon>
        <taxon>Pseudomonadati</taxon>
        <taxon>Pseudomonadota</taxon>
        <taxon>Alphaproteobacteria</taxon>
        <taxon>Hyphomicrobiales</taxon>
        <taxon>Phyllobacteriaceae</taxon>
        <taxon>Chelativorans</taxon>
    </lineage>
</organism>
<dbReference type="InterPro" id="IPR006905">
    <property type="entry name" value="Flavin_halogenase"/>
</dbReference>